<keyword evidence="2" id="KW-0472">Membrane</keyword>
<dbReference type="KEGG" id="hcv:FTV88_2989"/>
<accession>A0A5Q2N245</accession>
<keyword evidence="2" id="KW-1133">Transmembrane helix</keyword>
<organism evidence="3 4">
    <name type="scientific">Heliorestis convoluta</name>
    <dbReference type="NCBI Taxonomy" id="356322"/>
    <lineage>
        <taxon>Bacteria</taxon>
        <taxon>Bacillati</taxon>
        <taxon>Bacillota</taxon>
        <taxon>Clostridia</taxon>
        <taxon>Eubacteriales</taxon>
        <taxon>Heliobacteriaceae</taxon>
        <taxon>Heliorestis</taxon>
    </lineage>
</organism>
<evidence type="ECO:0000313" key="4">
    <source>
        <dbReference type="Proteomes" id="UP000366051"/>
    </source>
</evidence>
<sequence>MAEALWWVHLLAVMGFIASALALWAMPKTEESSAASFDTEDRKDEQDASILDRTTEVAAVISPDNTEPTRPDIVPEPIVALNEMNGKEKVEMKVPETATAQASAIDEKAYDAQGTTDLSGTSYGPVEQAMIEEREITVNVPSAALTVEEKEWLLSACRRDDDSDVIEAESFEKKEDSGFAETAETNVEPAEVIVELEKVEDAEQEEKVELEKVEPERVLEPTEVEEPVEAVVPVEDSQSEPVESQENIMAVATTTETEATEQVEAIEERVAEVTETKEPEAKEPKSVKEATEVAVTEEVSRTAIEASPKVIPAAMTEDTLIALTKVLQDRTFLNTMRGIADDMIHQDRDAWEKAKEQAVQFTERVTNSGKVLQSLLDSYHDSLDAVVELSEKGIKIDKLYNQMVRMEDHLIPLITAFQELHALSKELNALIDKQRPIEEDKSS</sequence>
<keyword evidence="2" id="KW-0812">Transmembrane</keyword>
<reference evidence="4" key="1">
    <citation type="submission" date="2019-11" db="EMBL/GenBank/DDBJ databases">
        <title>Genome sequence of Heliorestis convoluta strain HH, an alkaliphilic and minimalistic phototrophic bacterium from a soda lake in Egypt.</title>
        <authorList>
            <person name="Dewey E.D."/>
            <person name="Stokes L.M."/>
            <person name="Burchell B.M."/>
            <person name="Shaffer K.N."/>
            <person name="Huntington A.M."/>
            <person name="Baker J.M."/>
            <person name="Nadendla S."/>
            <person name="Giglio M.G."/>
            <person name="Touchman J.W."/>
            <person name="Blankenship R.E."/>
            <person name="Madigan M.T."/>
            <person name="Sattley W.M."/>
        </authorList>
    </citation>
    <scope>NUCLEOTIDE SEQUENCE [LARGE SCALE GENOMIC DNA]</scope>
    <source>
        <strain evidence="4">HH</strain>
    </source>
</reference>
<dbReference type="Proteomes" id="UP000366051">
    <property type="component" value="Chromosome"/>
</dbReference>
<keyword evidence="4" id="KW-1185">Reference proteome</keyword>
<evidence type="ECO:0000313" key="3">
    <source>
        <dbReference type="EMBL" id="QGG49068.1"/>
    </source>
</evidence>
<name>A0A5Q2N245_9FIRM</name>
<dbReference type="AlphaFoldDB" id="A0A5Q2N245"/>
<proteinExistence type="predicted"/>
<gene>
    <name evidence="3" type="ORF">FTV88_2989</name>
</gene>
<evidence type="ECO:0000256" key="1">
    <source>
        <dbReference type="SAM" id="MobiDB-lite"/>
    </source>
</evidence>
<dbReference type="EMBL" id="CP045875">
    <property type="protein sequence ID" value="QGG49068.1"/>
    <property type="molecule type" value="Genomic_DNA"/>
</dbReference>
<feature type="region of interest" description="Disordered" evidence="1">
    <location>
        <begin position="32"/>
        <end position="51"/>
    </location>
</feature>
<feature type="transmembrane region" description="Helical" evidence="2">
    <location>
        <begin position="6"/>
        <end position="26"/>
    </location>
</feature>
<protein>
    <submittedName>
        <fullName evidence="3">Uncharacterized protein</fullName>
    </submittedName>
</protein>
<evidence type="ECO:0000256" key="2">
    <source>
        <dbReference type="SAM" id="Phobius"/>
    </source>
</evidence>